<evidence type="ECO:0000313" key="4">
    <source>
        <dbReference type="Proteomes" id="UP000269351"/>
    </source>
</evidence>
<gene>
    <name evidence="3" type="ORF">F126LOC_003630</name>
    <name evidence="2" type="ORF">H4F48_17395</name>
</gene>
<reference evidence="2 5" key="1">
    <citation type="submission" date="2020-07" db="EMBL/GenBank/DDBJ databases">
        <title>A pangenomic view of the genus Pectobacterium provides insights into genome organization, phylogeny, and virulence.</title>
        <authorList>
            <person name="Jonkheer E."/>
            <person name="Brankovics B."/>
            <person name="Houwers I."/>
            <person name="Van Der Wolf J."/>
            <person name="Bonants P."/>
            <person name="Vreeburg R."/>
            <person name="Bollema R."/>
            <person name="De Haan J."/>
            <person name="Berke L."/>
            <person name="De Ridder D."/>
            <person name="Smit S."/>
            <person name="Van Der Lee T.A.J."/>
        </authorList>
    </citation>
    <scope>NUCLEOTIDE SEQUENCE [LARGE SCALE GENOMIC DNA]</scope>
    <source>
        <strain evidence="2 5">NAK:384</strain>
    </source>
</reference>
<feature type="transmembrane region" description="Helical" evidence="1">
    <location>
        <begin position="47"/>
        <end position="68"/>
    </location>
</feature>
<keyword evidence="5" id="KW-1185">Reference proteome</keyword>
<dbReference type="EMBL" id="CP065031">
    <property type="protein sequence ID" value="QPK24927.1"/>
    <property type="molecule type" value="Genomic_DNA"/>
</dbReference>
<feature type="transmembrane region" description="Helical" evidence="1">
    <location>
        <begin position="80"/>
        <end position="102"/>
    </location>
</feature>
<feature type="transmembrane region" description="Helical" evidence="1">
    <location>
        <begin position="7"/>
        <end position="27"/>
    </location>
</feature>
<dbReference type="RefSeq" id="WP_119872011.1">
    <property type="nucleotide sequence ID" value="NZ_BSWF01000014.1"/>
</dbReference>
<accession>A0A7T0HWF3</accession>
<dbReference type="PROSITE" id="PS51257">
    <property type="entry name" value="PROKAR_LIPOPROTEIN"/>
    <property type="match status" value="1"/>
</dbReference>
<evidence type="ECO:0000313" key="3">
    <source>
        <dbReference type="EMBL" id="QPK24927.1"/>
    </source>
</evidence>
<keyword evidence="1" id="KW-1133">Transmembrane helix</keyword>
<evidence type="ECO:0000313" key="2">
    <source>
        <dbReference type="EMBL" id="MBN3107836.1"/>
    </source>
</evidence>
<dbReference type="InterPro" id="IPR010665">
    <property type="entry name" value="DUF1240"/>
</dbReference>
<keyword evidence="1" id="KW-0812">Transmembrane</keyword>
<evidence type="ECO:0000313" key="5">
    <source>
        <dbReference type="Proteomes" id="UP000762586"/>
    </source>
</evidence>
<reference evidence="3 4" key="2">
    <citation type="submission" date="2020-11" db="EMBL/GenBank/DDBJ databases">
        <title>Complete genome sequence of Pectobacterium brasiliense strain F126.</title>
        <authorList>
            <person name="Miroshnikov K."/>
            <person name="Vo T.N.H."/>
            <person name="Khodykina M.V."/>
            <person name="Kabanova A.P."/>
            <person name="Shneider M."/>
            <person name="Korzhenkov A."/>
            <person name="Toschakov S.V."/>
            <person name="Miroshnikov K.A."/>
            <person name="Ignatov A.N."/>
            <person name="Mikhailova Y.V."/>
            <person name="Shelenkov A."/>
            <person name="Yanushevich Y.G."/>
            <person name="Evseev P.V."/>
        </authorList>
    </citation>
    <scope>NUCLEOTIDE SEQUENCE [LARGE SCALE GENOMIC DNA]</scope>
    <source>
        <strain evidence="3 4">F126</strain>
    </source>
</reference>
<evidence type="ECO:0000256" key="1">
    <source>
        <dbReference type="SAM" id="Phobius"/>
    </source>
</evidence>
<dbReference type="Proteomes" id="UP000762586">
    <property type="component" value="Unassembled WGS sequence"/>
</dbReference>
<keyword evidence="1" id="KW-0472">Membrane</keyword>
<sequence length="135" mass="15447">MVKVNRPLVGAFAVFLFFISCFISWISFNGYLSFLQKSDVIIFSWKLGLMVFGSPLLFYFSYLAFYSAIKNEVPKMNNKLANSLAVVAIFGAVVSFFSSTYISYDLNDQDYKTCPKNSWIAPNKYVKDISLCDEW</sequence>
<dbReference type="AlphaFoldDB" id="A0A7T0HWF3"/>
<proteinExistence type="predicted"/>
<protein>
    <submittedName>
        <fullName evidence="3">DUF1240 domain-containing protein</fullName>
    </submittedName>
</protein>
<name>A0A7T0HWF3_9GAMM</name>
<dbReference type="Pfam" id="PF06836">
    <property type="entry name" value="DUF1240"/>
    <property type="match status" value="1"/>
</dbReference>
<organism evidence="3 4">
    <name type="scientific">Pectobacterium brasiliense</name>
    <dbReference type="NCBI Taxonomy" id="180957"/>
    <lineage>
        <taxon>Bacteria</taxon>
        <taxon>Pseudomonadati</taxon>
        <taxon>Pseudomonadota</taxon>
        <taxon>Gammaproteobacteria</taxon>
        <taxon>Enterobacterales</taxon>
        <taxon>Pectobacteriaceae</taxon>
        <taxon>Pectobacterium</taxon>
    </lineage>
</organism>
<dbReference type="Proteomes" id="UP000269351">
    <property type="component" value="Chromosome"/>
</dbReference>
<dbReference type="EMBL" id="JACGET010000020">
    <property type="protein sequence ID" value="MBN3107836.1"/>
    <property type="molecule type" value="Genomic_DNA"/>
</dbReference>